<dbReference type="Gene3D" id="1.25.40.10">
    <property type="entry name" value="Tetratricopeptide repeat domain"/>
    <property type="match status" value="1"/>
</dbReference>
<dbReference type="InterPro" id="IPR027417">
    <property type="entry name" value="P-loop_NTPase"/>
</dbReference>
<keyword evidence="6" id="KW-1185">Reference proteome</keyword>
<organism evidence="5 6">
    <name type="scientific">Solimonas aquatica</name>
    <dbReference type="NCBI Taxonomy" id="489703"/>
    <lineage>
        <taxon>Bacteria</taxon>
        <taxon>Pseudomonadati</taxon>
        <taxon>Pseudomonadota</taxon>
        <taxon>Gammaproteobacteria</taxon>
        <taxon>Nevskiales</taxon>
        <taxon>Nevskiaceae</taxon>
        <taxon>Solimonas</taxon>
    </lineage>
</organism>
<keyword evidence="2" id="KW-0238">DNA-binding</keyword>
<dbReference type="InterPro" id="IPR036388">
    <property type="entry name" value="WH-like_DNA-bd_sf"/>
</dbReference>
<dbReference type="Pfam" id="PF25873">
    <property type="entry name" value="WHD_MalT"/>
    <property type="match status" value="1"/>
</dbReference>
<keyword evidence="1" id="KW-0805">Transcription regulation</keyword>
<dbReference type="SUPFAM" id="SSF46894">
    <property type="entry name" value="C-terminal effector domain of the bipartite response regulators"/>
    <property type="match status" value="1"/>
</dbReference>
<evidence type="ECO:0000313" key="6">
    <source>
        <dbReference type="Proteomes" id="UP000199233"/>
    </source>
</evidence>
<dbReference type="PANTHER" id="PTHR44688">
    <property type="entry name" value="DNA-BINDING TRANSCRIPTIONAL ACTIVATOR DEVR_DOSR"/>
    <property type="match status" value="1"/>
</dbReference>
<proteinExistence type="predicted"/>
<dbReference type="InterPro" id="IPR059106">
    <property type="entry name" value="WHD_MalT"/>
</dbReference>
<gene>
    <name evidence="5" type="ORF">SAMN04488038_10239</name>
</gene>
<dbReference type="GO" id="GO:0003677">
    <property type="term" value="F:DNA binding"/>
    <property type="evidence" value="ECO:0007669"/>
    <property type="project" value="UniProtKB-KW"/>
</dbReference>
<dbReference type="EMBL" id="FOFS01000002">
    <property type="protein sequence ID" value="SEP86661.1"/>
    <property type="molecule type" value="Genomic_DNA"/>
</dbReference>
<dbReference type="Pfam" id="PF00196">
    <property type="entry name" value="GerE"/>
    <property type="match status" value="1"/>
</dbReference>
<dbReference type="Gene3D" id="1.10.10.10">
    <property type="entry name" value="Winged helix-like DNA-binding domain superfamily/Winged helix DNA-binding domain"/>
    <property type="match status" value="1"/>
</dbReference>
<dbReference type="Proteomes" id="UP000199233">
    <property type="component" value="Unassembled WGS sequence"/>
</dbReference>
<name>A0A1H9BD57_9GAMM</name>
<evidence type="ECO:0000256" key="1">
    <source>
        <dbReference type="ARBA" id="ARBA00023015"/>
    </source>
</evidence>
<dbReference type="PRINTS" id="PR00038">
    <property type="entry name" value="HTHLUXR"/>
</dbReference>
<evidence type="ECO:0000256" key="3">
    <source>
        <dbReference type="ARBA" id="ARBA00023163"/>
    </source>
</evidence>
<dbReference type="SUPFAM" id="SSF52540">
    <property type="entry name" value="P-loop containing nucleoside triphosphate hydrolases"/>
    <property type="match status" value="1"/>
</dbReference>
<dbReference type="InterPro" id="IPR049945">
    <property type="entry name" value="AAA_22"/>
</dbReference>
<dbReference type="CDD" id="cd06170">
    <property type="entry name" value="LuxR_C_like"/>
    <property type="match status" value="1"/>
</dbReference>
<dbReference type="SMART" id="SM00421">
    <property type="entry name" value="HTH_LUXR"/>
    <property type="match status" value="1"/>
</dbReference>
<dbReference type="PANTHER" id="PTHR44688:SF16">
    <property type="entry name" value="DNA-BINDING TRANSCRIPTIONAL ACTIVATOR DEVR_DOSR"/>
    <property type="match status" value="1"/>
</dbReference>
<dbReference type="RefSeq" id="WP_093281780.1">
    <property type="nucleotide sequence ID" value="NZ_FOFS01000002.1"/>
</dbReference>
<evidence type="ECO:0000313" key="5">
    <source>
        <dbReference type="EMBL" id="SEP86661.1"/>
    </source>
</evidence>
<dbReference type="OrthoDB" id="1123107at2"/>
<dbReference type="GO" id="GO:0006355">
    <property type="term" value="P:regulation of DNA-templated transcription"/>
    <property type="evidence" value="ECO:0007669"/>
    <property type="project" value="InterPro"/>
</dbReference>
<reference evidence="6" key="1">
    <citation type="submission" date="2016-10" db="EMBL/GenBank/DDBJ databases">
        <authorList>
            <person name="Varghese N."/>
            <person name="Submissions S."/>
        </authorList>
    </citation>
    <scope>NUCLEOTIDE SEQUENCE [LARGE SCALE GENOMIC DNA]</scope>
    <source>
        <strain evidence="6">DSM 25927</strain>
    </source>
</reference>
<dbReference type="PROSITE" id="PS50043">
    <property type="entry name" value="HTH_LUXR_2"/>
    <property type="match status" value="1"/>
</dbReference>
<evidence type="ECO:0000259" key="4">
    <source>
        <dbReference type="PROSITE" id="PS50043"/>
    </source>
</evidence>
<dbReference type="PROSITE" id="PS00622">
    <property type="entry name" value="HTH_LUXR_1"/>
    <property type="match status" value="1"/>
</dbReference>
<dbReference type="AlphaFoldDB" id="A0A1H9BD57"/>
<evidence type="ECO:0000256" key="2">
    <source>
        <dbReference type="ARBA" id="ARBA00023125"/>
    </source>
</evidence>
<dbReference type="STRING" id="489703.SAMN04488038_10239"/>
<feature type="domain" description="HTH luxR-type" evidence="4">
    <location>
        <begin position="831"/>
        <end position="893"/>
    </location>
</feature>
<dbReference type="InterPro" id="IPR011990">
    <property type="entry name" value="TPR-like_helical_dom_sf"/>
</dbReference>
<sequence>MYKQAHPPPPEELGEGDPPSFAFEMLRLPVSAQVLDATGLRQKLLTVVAPAGYGKSVLLAMLRVELLAAGQDCAWLALDERAAGIGTIVQGLGRQLQTPDSRWQSPQTLLGGGDSAARGIESLLALLRKQNKPLTLFIDNLHFCRDPMLETLLDGLCFRSGAAVRLVFSSTQELRFNRTRARLEGLLRQLGASELAFGPAQVRAMLGETLCKRLDPDAVARIVARTEGWPAAVRLMQIALTTSKQPRQTLQAMAGSDEELAGLLDRHVFSKLSIAAREFLLRVGQLRVFSSALCREVSGDPDAQSYLDALLARNIFVIPLDRQHRWFRLHTLLREFLLREAERSLATETLQSVRLRAAQWCEQQAQWHDAMDYALAAGSHAKAAAILARIAPWFVRKLGEAPRFIQWVETLQRAGQQADPEVDYWYAWALAFHRRYDDARQHIRRMETRLDINAPLQRRLAIMLASIEVFTDNLTQAQTGVQRWLAQSTADDDPFSRTGAHCIETNCHASSFAFSSAHQANQAAKASAFQAQSAYANGWAFAYGALIPIYEGRYAQAYAELRTALDAARSELGEDGITGTLALLAARCAVAMGRDEDARALLHNGLAAARSHGFLEATACGLEAAVALWGGAEDDAYAPLTLRLIADAYPPRLSVMLSCFLIQRLVAMDRREEAHREAEHIGLNSPRSGTAASWRKLPVMRDLLLMTDIALRNDDGHLQAAQRLMVSALKSARADGRLGRCVELLLLQARLAGTSQTSRSALRSLLQAIRLAAPGRIMRPFLDQKATVSTLLGHSEAKRWALVTQDEHSFFKELCQRCAPKAPSAIDTAQIMAPPTPRELEILRLVEAGLSNQQISDRLSVSLATIKWHLQNLYAKLGISNRSAALARAKAALLL</sequence>
<dbReference type="GO" id="GO:0016887">
    <property type="term" value="F:ATP hydrolysis activity"/>
    <property type="evidence" value="ECO:0007669"/>
    <property type="project" value="InterPro"/>
</dbReference>
<accession>A0A1H9BD57</accession>
<dbReference type="InterPro" id="IPR000792">
    <property type="entry name" value="Tscrpt_reg_LuxR_C"/>
</dbReference>
<dbReference type="InterPro" id="IPR016032">
    <property type="entry name" value="Sig_transdc_resp-reg_C-effctor"/>
</dbReference>
<keyword evidence="3" id="KW-0804">Transcription</keyword>
<protein>
    <submittedName>
        <fullName evidence="5">AAA domain-containing protein</fullName>
    </submittedName>
</protein>
<dbReference type="Pfam" id="PF13401">
    <property type="entry name" value="AAA_22"/>
    <property type="match status" value="1"/>
</dbReference>